<dbReference type="InterPro" id="IPR036196">
    <property type="entry name" value="Ptyr_pPase_sf"/>
</dbReference>
<accession>A0ABR4H4K2</accession>
<organism evidence="6 7">
    <name type="scientific">Aspergillus granulosus</name>
    <dbReference type="NCBI Taxonomy" id="176169"/>
    <lineage>
        <taxon>Eukaryota</taxon>
        <taxon>Fungi</taxon>
        <taxon>Dikarya</taxon>
        <taxon>Ascomycota</taxon>
        <taxon>Pezizomycotina</taxon>
        <taxon>Eurotiomycetes</taxon>
        <taxon>Eurotiomycetidae</taxon>
        <taxon>Eurotiales</taxon>
        <taxon>Aspergillaceae</taxon>
        <taxon>Aspergillus</taxon>
        <taxon>Aspergillus subgen. Nidulantes</taxon>
    </lineage>
</organism>
<dbReference type="InterPro" id="IPR017867">
    <property type="entry name" value="Tyr_phospatase_low_mol_wt"/>
</dbReference>
<comment type="caution">
    <text evidence="6">The sequence shown here is derived from an EMBL/GenBank/DDBJ whole genome shotgun (WGS) entry which is preliminary data.</text>
</comment>
<evidence type="ECO:0000256" key="3">
    <source>
        <dbReference type="ARBA" id="ARBA00022912"/>
    </source>
</evidence>
<dbReference type="Proteomes" id="UP001610334">
    <property type="component" value="Unassembled WGS sequence"/>
</dbReference>
<evidence type="ECO:0000256" key="1">
    <source>
        <dbReference type="ARBA" id="ARBA00011063"/>
    </source>
</evidence>
<dbReference type="EMBL" id="JBFXLT010000072">
    <property type="protein sequence ID" value="KAL2810393.1"/>
    <property type="molecule type" value="Genomic_DNA"/>
</dbReference>
<evidence type="ECO:0000256" key="2">
    <source>
        <dbReference type="ARBA" id="ARBA00022801"/>
    </source>
</evidence>
<evidence type="ECO:0000313" key="7">
    <source>
        <dbReference type="Proteomes" id="UP001610334"/>
    </source>
</evidence>
<proteinExistence type="inferred from homology"/>
<evidence type="ECO:0000256" key="4">
    <source>
        <dbReference type="SAM" id="MobiDB-lite"/>
    </source>
</evidence>
<sequence length="202" mass="22099">MTTPSSSDGQKANVLFVCLGNICRSTMAEGVFRNVAAAHPLINKIDSCGTGAYHAGEGADRRTMATLRRHGINDYKHAARKITLQDFLEFDYLLAMDQYNLEDLLDLRSSLVSSQKNPGSNRLARGRGTRATSDVHVEPGAKIADVRLFGDFGPGGVLNQRVGGGDVVEDPYYGGADGFEEVYQQVVQFSKNFLEHLEKNQD</sequence>
<feature type="region of interest" description="Disordered" evidence="4">
    <location>
        <begin position="115"/>
        <end position="134"/>
    </location>
</feature>
<keyword evidence="3" id="KW-0904">Protein phosphatase</keyword>
<reference evidence="6 7" key="1">
    <citation type="submission" date="2024-07" db="EMBL/GenBank/DDBJ databases">
        <title>Section-level genome sequencing and comparative genomics of Aspergillus sections Usti and Cavernicolus.</title>
        <authorList>
            <consortium name="Lawrence Berkeley National Laboratory"/>
            <person name="Nybo J.L."/>
            <person name="Vesth T.C."/>
            <person name="Theobald S."/>
            <person name="Frisvad J.C."/>
            <person name="Larsen T.O."/>
            <person name="Kjaerboelling I."/>
            <person name="Rothschild-Mancinelli K."/>
            <person name="Lyhne E.K."/>
            <person name="Kogle M.E."/>
            <person name="Barry K."/>
            <person name="Clum A."/>
            <person name="Na H."/>
            <person name="Ledsgaard L."/>
            <person name="Lin J."/>
            <person name="Lipzen A."/>
            <person name="Kuo A."/>
            <person name="Riley R."/>
            <person name="Mondo S."/>
            <person name="Labutti K."/>
            <person name="Haridas S."/>
            <person name="Pangalinan J."/>
            <person name="Salamov A.A."/>
            <person name="Simmons B.A."/>
            <person name="Magnuson J.K."/>
            <person name="Chen J."/>
            <person name="Drula E."/>
            <person name="Henrissat B."/>
            <person name="Wiebenga A."/>
            <person name="Lubbers R.J."/>
            <person name="Gomes A.C."/>
            <person name="Makela M.R."/>
            <person name="Stajich J."/>
            <person name="Grigoriev I.V."/>
            <person name="Mortensen U.H."/>
            <person name="De Vries R.P."/>
            <person name="Baker S.E."/>
            <person name="Andersen M.R."/>
        </authorList>
    </citation>
    <scope>NUCLEOTIDE SEQUENCE [LARGE SCALE GENOMIC DNA]</scope>
    <source>
        <strain evidence="6 7">CBS 588.65</strain>
    </source>
</reference>
<dbReference type="PANTHER" id="PTHR11717">
    <property type="entry name" value="LOW MOLECULAR WEIGHT PROTEIN TYROSINE PHOSPHATASE"/>
    <property type="match status" value="1"/>
</dbReference>
<dbReference type="PANTHER" id="PTHR11717:SF7">
    <property type="entry name" value="LOW MOLECULAR WEIGHT PHOSPHOTYROSINE PROTEIN PHOSPHATASE"/>
    <property type="match status" value="1"/>
</dbReference>
<dbReference type="InterPro" id="IPR050438">
    <property type="entry name" value="LMW_PTPase"/>
</dbReference>
<feature type="domain" description="Phosphotyrosine protein phosphatase I" evidence="5">
    <location>
        <begin position="12"/>
        <end position="196"/>
    </location>
</feature>
<dbReference type="PRINTS" id="PR00719">
    <property type="entry name" value="LMWPTPASE"/>
</dbReference>
<name>A0ABR4H4K2_9EURO</name>
<dbReference type="SMART" id="SM00226">
    <property type="entry name" value="LMWPc"/>
    <property type="match status" value="1"/>
</dbReference>
<gene>
    <name evidence="6" type="ORF">BJX63DRAFT_434308</name>
</gene>
<evidence type="ECO:0000259" key="5">
    <source>
        <dbReference type="SMART" id="SM00226"/>
    </source>
</evidence>
<dbReference type="CDD" id="cd16343">
    <property type="entry name" value="LMWPTP"/>
    <property type="match status" value="1"/>
</dbReference>
<keyword evidence="7" id="KW-1185">Reference proteome</keyword>
<keyword evidence="2" id="KW-0378">Hydrolase</keyword>
<dbReference type="Pfam" id="PF01451">
    <property type="entry name" value="LMWPc"/>
    <property type="match status" value="1"/>
</dbReference>
<dbReference type="Gene3D" id="3.40.50.2300">
    <property type="match status" value="1"/>
</dbReference>
<protein>
    <submittedName>
        <fullName evidence="6">Protein tyrosine phosphatase</fullName>
    </submittedName>
</protein>
<comment type="similarity">
    <text evidence="1">Belongs to the low molecular weight phosphotyrosine protein phosphatase family.</text>
</comment>
<dbReference type="InterPro" id="IPR023485">
    <property type="entry name" value="Ptyr_pPase"/>
</dbReference>
<dbReference type="SUPFAM" id="SSF52788">
    <property type="entry name" value="Phosphotyrosine protein phosphatases I"/>
    <property type="match status" value="1"/>
</dbReference>
<evidence type="ECO:0000313" key="6">
    <source>
        <dbReference type="EMBL" id="KAL2810393.1"/>
    </source>
</evidence>